<dbReference type="InterPro" id="IPR036259">
    <property type="entry name" value="MFS_trans_sf"/>
</dbReference>
<dbReference type="AlphaFoldDB" id="A0A7R6R2S3"/>
<dbReference type="EMBL" id="AP022345">
    <property type="protein sequence ID" value="BBU69301.1"/>
    <property type="molecule type" value="Genomic_DNA"/>
</dbReference>
<dbReference type="SUPFAM" id="SSF103473">
    <property type="entry name" value="MFS general substrate transporter"/>
    <property type="match status" value="1"/>
</dbReference>
<accession>A0A7R6R2S3</accession>
<dbReference type="GO" id="GO:0005886">
    <property type="term" value="C:plasma membrane"/>
    <property type="evidence" value="ECO:0007669"/>
    <property type="project" value="UniProtKB-SubCell"/>
</dbReference>
<evidence type="ECO:0000256" key="2">
    <source>
        <dbReference type="ARBA" id="ARBA00022448"/>
    </source>
</evidence>
<feature type="transmembrane region" description="Helical" evidence="8">
    <location>
        <begin position="77"/>
        <end position="100"/>
    </location>
</feature>
<keyword evidence="6 8" id="KW-1133">Transmembrane helix</keyword>
<evidence type="ECO:0000256" key="3">
    <source>
        <dbReference type="ARBA" id="ARBA00022475"/>
    </source>
</evidence>
<feature type="transmembrane region" description="Helical" evidence="8">
    <location>
        <begin position="106"/>
        <end position="124"/>
    </location>
</feature>
<dbReference type="InterPro" id="IPR026032">
    <property type="entry name" value="HcaT-like"/>
</dbReference>
<protein>
    <submittedName>
        <fullName evidence="10">MFS metabolite transporter</fullName>
    </submittedName>
</protein>
<organism evidence="10 11">
    <name type="scientific">Fluviibacter phosphoraccumulans</name>
    <dbReference type="NCBI Taxonomy" id="1751046"/>
    <lineage>
        <taxon>Bacteria</taxon>
        <taxon>Pseudomonadati</taxon>
        <taxon>Pseudomonadota</taxon>
        <taxon>Betaproteobacteria</taxon>
        <taxon>Rhodocyclales</taxon>
        <taxon>Fluviibacteraceae</taxon>
        <taxon>Fluviibacter</taxon>
    </lineage>
</organism>
<dbReference type="PANTHER" id="PTHR23522">
    <property type="entry name" value="BLL5896 PROTEIN"/>
    <property type="match status" value="1"/>
</dbReference>
<feature type="transmembrane region" description="Helical" evidence="8">
    <location>
        <begin position="335"/>
        <end position="357"/>
    </location>
</feature>
<evidence type="ECO:0000256" key="5">
    <source>
        <dbReference type="ARBA" id="ARBA00022692"/>
    </source>
</evidence>
<dbReference type="OrthoDB" id="9150135at2"/>
<feature type="transmembrane region" description="Helical" evidence="8">
    <location>
        <begin position="363"/>
        <end position="381"/>
    </location>
</feature>
<evidence type="ECO:0000256" key="7">
    <source>
        <dbReference type="ARBA" id="ARBA00023136"/>
    </source>
</evidence>
<evidence type="ECO:0000259" key="9">
    <source>
        <dbReference type="PROSITE" id="PS50850"/>
    </source>
</evidence>
<evidence type="ECO:0000256" key="6">
    <source>
        <dbReference type="ARBA" id="ARBA00022989"/>
    </source>
</evidence>
<name>A0A7R6R2S3_9RHOO</name>
<dbReference type="RefSeq" id="WP_162049970.1">
    <property type="nucleotide sequence ID" value="NZ_AP022345.1"/>
</dbReference>
<dbReference type="PROSITE" id="PS50850">
    <property type="entry name" value="MFS"/>
    <property type="match status" value="1"/>
</dbReference>
<dbReference type="PANTHER" id="PTHR23522:SF10">
    <property type="entry name" value="3-PHENYLPROPIONIC ACID TRANSPORTER-RELATED"/>
    <property type="match status" value="1"/>
</dbReference>
<feature type="domain" description="Major facilitator superfamily (MFS) profile" evidence="9">
    <location>
        <begin position="7"/>
        <end position="389"/>
    </location>
</feature>
<dbReference type="Pfam" id="PF12832">
    <property type="entry name" value="MFS_1_like"/>
    <property type="match status" value="1"/>
</dbReference>
<feature type="transmembrane region" description="Helical" evidence="8">
    <location>
        <begin position="243"/>
        <end position="262"/>
    </location>
</feature>
<keyword evidence="11" id="KW-1185">Reference proteome</keyword>
<feature type="transmembrane region" description="Helical" evidence="8">
    <location>
        <begin position="12"/>
        <end position="31"/>
    </location>
</feature>
<dbReference type="InterPro" id="IPR020846">
    <property type="entry name" value="MFS_dom"/>
</dbReference>
<dbReference type="Proteomes" id="UP000463961">
    <property type="component" value="Chromosome"/>
</dbReference>
<dbReference type="Gene3D" id="1.20.1250.20">
    <property type="entry name" value="MFS general substrate transporter like domains"/>
    <property type="match status" value="2"/>
</dbReference>
<feature type="transmembrane region" description="Helical" evidence="8">
    <location>
        <begin position="43"/>
        <end position="65"/>
    </location>
</feature>
<dbReference type="InterPro" id="IPR024989">
    <property type="entry name" value="MFS_assoc_dom"/>
</dbReference>
<evidence type="ECO:0000256" key="1">
    <source>
        <dbReference type="ARBA" id="ARBA00004429"/>
    </source>
</evidence>
<proteinExistence type="predicted"/>
<gene>
    <name evidence="10" type="ORF">ICHIAU1_15840</name>
</gene>
<keyword evidence="7 8" id="KW-0472">Membrane</keyword>
<feature type="transmembrane region" description="Helical" evidence="8">
    <location>
        <begin position="136"/>
        <end position="153"/>
    </location>
</feature>
<feature type="transmembrane region" description="Helical" evidence="8">
    <location>
        <begin position="274"/>
        <end position="292"/>
    </location>
</feature>
<keyword evidence="2" id="KW-0813">Transport</keyword>
<dbReference type="GO" id="GO:0015528">
    <property type="term" value="F:lactose:proton symporter activity"/>
    <property type="evidence" value="ECO:0007669"/>
    <property type="project" value="TreeGrafter"/>
</dbReference>
<sequence length="399" mass="43856">MTGVPLPYWRLSLYYFFYFAFIGVFSPYFTLYLQGLSLSATDIALLMSQMQLMRLLAPTFWGWLADKRGRRVDIIRLSALCACVGFTGFFLTDNFLLMFVPMTLMAFFWSASLPLVESLTFAHLKDQPQRYSQIRVWGSVGFIVAVLLGGALLDDLPISDVPAMVFVVLLGILLMAFKLPEGLRIPRSGMAEAADEALASLGSVMRERRVWMLLLACFLMSSAHGVYYVFYSIHLDTLGYSKGMIGLLWSLGVLVEIGLFMIMAPLMKRYSLRALLLATYAVAAVRFLMIGWGGESLVLLLIAQTMHGVSFGVHHAASIAAVNQWFPRHIHARGQALYSSLSFGGGGLFGGVISGLVWEPLGAGWAFTLGSVFALAGWFCIAKGMTSDPEAPNSAALVR</sequence>
<evidence type="ECO:0000256" key="8">
    <source>
        <dbReference type="SAM" id="Phobius"/>
    </source>
</evidence>
<evidence type="ECO:0000313" key="10">
    <source>
        <dbReference type="EMBL" id="BBU69301.1"/>
    </source>
</evidence>
<comment type="subcellular location">
    <subcellularLocation>
        <location evidence="1">Cell inner membrane</location>
        <topology evidence="1">Multi-pass membrane protein</topology>
    </subcellularLocation>
</comment>
<feature type="transmembrane region" description="Helical" evidence="8">
    <location>
        <begin position="159"/>
        <end position="177"/>
    </location>
</feature>
<keyword evidence="3" id="KW-1003">Cell membrane</keyword>
<dbReference type="PIRSF" id="PIRSF004925">
    <property type="entry name" value="HcaT"/>
    <property type="match status" value="1"/>
</dbReference>
<reference evidence="11" key="1">
    <citation type="submission" date="2020-01" db="EMBL/GenBank/DDBJ databases">
        <title>Phosphoaccumulans saitamaens gen. nov., sp. nov., a polyphosphate accumulating bacterium isolated from surface river water.</title>
        <authorList>
            <person name="Watanabe K."/>
            <person name="Suda W."/>
        </authorList>
    </citation>
    <scope>NUCLEOTIDE SEQUENCE [LARGE SCALE GENOMIC DNA]</scope>
    <source>
        <strain evidence="11">ICHIAU1</strain>
    </source>
</reference>
<evidence type="ECO:0000313" key="11">
    <source>
        <dbReference type="Proteomes" id="UP000463961"/>
    </source>
</evidence>
<keyword evidence="4" id="KW-0997">Cell inner membrane</keyword>
<feature type="transmembrane region" description="Helical" evidence="8">
    <location>
        <begin position="210"/>
        <end position="231"/>
    </location>
</feature>
<feature type="transmembrane region" description="Helical" evidence="8">
    <location>
        <begin position="298"/>
        <end position="323"/>
    </location>
</feature>
<keyword evidence="5 8" id="KW-0812">Transmembrane</keyword>
<dbReference type="GO" id="GO:0030395">
    <property type="term" value="F:lactose binding"/>
    <property type="evidence" value="ECO:0007669"/>
    <property type="project" value="TreeGrafter"/>
</dbReference>
<dbReference type="NCBIfam" id="NF037955">
    <property type="entry name" value="mfs"/>
    <property type="match status" value="1"/>
</dbReference>
<evidence type="ECO:0000256" key="4">
    <source>
        <dbReference type="ARBA" id="ARBA00022519"/>
    </source>
</evidence>